<comment type="caution">
    <text evidence="2">The sequence shown here is derived from an EMBL/GenBank/DDBJ whole genome shotgun (WGS) entry which is preliminary data.</text>
</comment>
<evidence type="ECO:0000313" key="2">
    <source>
        <dbReference type="EMBL" id="GAA4950470.1"/>
    </source>
</evidence>
<sequence length="99" mass="10844">MKTAGCRHAVREQRRTTLTRTDFMPFQRRTPASPRCARPSGKPGNRACVGPRGLHPGGGWHTLEPCDECTLIGLKPTEYDVETGAGEGSADPWRRLSSP</sequence>
<feature type="region of interest" description="Disordered" evidence="1">
    <location>
        <begin position="26"/>
        <end position="51"/>
    </location>
</feature>
<dbReference type="EMBL" id="BAABIK010000023">
    <property type="protein sequence ID" value="GAA4950470.1"/>
    <property type="molecule type" value="Genomic_DNA"/>
</dbReference>
<accession>A0ABP9GTU4</accession>
<protein>
    <submittedName>
        <fullName evidence="2">Uncharacterized protein</fullName>
    </submittedName>
</protein>
<keyword evidence="3" id="KW-1185">Reference proteome</keyword>
<organism evidence="2 3">
    <name type="scientific">Streptomonospora halophila</name>
    <dbReference type="NCBI Taxonomy" id="427369"/>
    <lineage>
        <taxon>Bacteria</taxon>
        <taxon>Bacillati</taxon>
        <taxon>Actinomycetota</taxon>
        <taxon>Actinomycetes</taxon>
        <taxon>Streptosporangiales</taxon>
        <taxon>Nocardiopsidaceae</taxon>
        <taxon>Streptomonospora</taxon>
    </lineage>
</organism>
<name>A0ABP9GTU4_9ACTN</name>
<reference evidence="3" key="1">
    <citation type="journal article" date="2019" name="Int. J. Syst. Evol. Microbiol.">
        <title>The Global Catalogue of Microorganisms (GCM) 10K type strain sequencing project: providing services to taxonomists for standard genome sequencing and annotation.</title>
        <authorList>
            <consortium name="The Broad Institute Genomics Platform"/>
            <consortium name="The Broad Institute Genome Sequencing Center for Infectious Disease"/>
            <person name="Wu L."/>
            <person name="Ma J."/>
        </authorList>
    </citation>
    <scope>NUCLEOTIDE SEQUENCE [LARGE SCALE GENOMIC DNA]</scope>
    <source>
        <strain evidence="3">JCM 18123</strain>
    </source>
</reference>
<proteinExistence type="predicted"/>
<evidence type="ECO:0000313" key="3">
    <source>
        <dbReference type="Proteomes" id="UP001499993"/>
    </source>
</evidence>
<gene>
    <name evidence="2" type="ORF">GCM10023224_38490</name>
</gene>
<evidence type="ECO:0000256" key="1">
    <source>
        <dbReference type="SAM" id="MobiDB-lite"/>
    </source>
</evidence>
<dbReference type="Proteomes" id="UP001499993">
    <property type="component" value="Unassembled WGS sequence"/>
</dbReference>
<feature type="region of interest" description="Disordered" evidence="1">
    <location>
        <begin position="80"/>
        <end position="99"/>
    </location>
</feature>